<dbReference type="GO" id="GO:0016020">
    <property type="term" value="C:membrane"/>
    <property type="evidence" value="ECO:0007669"/>
    <property type="project" value="UniProtKB-SubCell"/>
</dbReference>
<proteinExistence type="predicted"/>
<keyword evidence="5" id="KW-0808">Transferase</keyword>
<accession>A0A1M6HZA4</accession>
<keyword evidence="6 11" id="KW-0812">Transmembrane</keyword>
<comment type="subcellular location">
    <subcellularLocation>
        <location evidence="2">Membrane</location>
    </subcellularLocation>
</comment>
<evidence type="ECO:0000256" key="5">
    <source>
        <dbReference type="ARBA" id="ARBA00022679"/>
    </source>
</evidence>
<dbReference type="PROSITE" id="PS50109">
    <property type="entry name" value="HIS_KIN"/>
    <property type="match status" value="1"/>
</dbReference>
<dbReference type="SUPFAM" id="SSF47384">
    <property type="entry name" value="Homodimeric domain of signal transducing histidine kinase"/>
    <property type="match status" value="1"/>
</dbReference>
<dbReference type="PANTHER" id="PTHR45436:SF5">
    <property type="entry name" value="SENSOR HISTIDINE KINASE TRCS"/>
    <property type="match status" value="1"/>
</dbReference>
<evidence type="ECO:0000256" key="4">
    <source>
        <dbReference type="ARBA" id="ARBA00022553"/>
    </source>
</evidence>
<evidence type="ECO:0000256" key="10">
    <source>
        <dbReference type="ARBA" id="ARBA00023136"/>
    </source>
</evidence>
<evidence type="ECO:0000256" key="9">
    <source>
        <dbReference type="ARBA" id="ARBA00023012"/>
    </source>
</evidence>
<organism evidence="13 14">
    <name type="scientific">Thermoclostridium caenicola</name>
    <dbReference type="NCBI Taxonomy" id="659425"/>
    <lineage>
        <taxon>Bacteria</taxon>
        <taxon>Bacillati</taxon>
        <taxon>Bacillota</taxon>
        <taxon>Clostridia</taxon>
        <taxon>Eubacteriales</taxon>
        <taxon>Oscillospiraceae</taxon>
        <taxon>Thermoclostridium</taxon>
    </lineage>
</organism>
<dbReference type="Pfam" id="PF00512">
    <property type="entry name" value="HisKA"/>
    <property type="match status" value="1"/>
</dbReference>
<dbReference type="InterPro" id="IPR005467">
    <property type="entry name" value="His_kinase_dom"/>
</dbReference>
<dbReference type="RefSeq" id="WP_243133248.1">
    <property type="nucleotide sequence ID" value="NZ_FQZP01000037.1"/>
</dbReference>
<dbReference type="Gene3D" id="3.30.565.10">
    <property type="entry name" value="Histidine kinase-like ATPase, C-terminal domain"/>
    <property type="match status" value="1"/>
</dbReference>
<keyword evidence="4" id="KW-0597">Phosphoprotein</keyword>
<keyword evidence="9" id="KW-0902">Two-component regulatory system</keyword>
<dbReference type="GO" id="GO:0000155">
    <property type="term" value="F:phosphorelay sensor kinase activity"/>
    <property type="evidence" value="ECO:0007669"/>
    <property type="project" value="InterPro"/>
</dbReference>
<evidence type="ECO:0000256" key="8">
    <source>
        <dbReference type="ARBA" id="ARBA00022989"/>
    </source>
</evidence>
<evidence type="ECO:0000256" key="6">
    <source>
        <dbReference type="ARBA" id="ARBA00022692"/>
    </source>
</evidence>
<keyword evidence="8 11" id="KW-1133">Transmembrane helix</keyword>
<dbReference type="Gene3D" id="1.10.287.130">
    <property type="match status" value="1"/>
</dbReference>
<evidence type="ECO:0000256" key="11">
    <source>
        <dbReference type="SAM" id="Phobius"/>
    </source>
</evidence>
<dbReference type="Pfam" id="PF02518">
    <property type="entry name" value="HATPase_c"/>
    <property type="match status" value="1"/>
</dbReference>
<dbReference type="EC" id="2.7.13.3" evidence="3"/>
<dbReference type="Proteomes" id="UP000324781">
    <property type="component" value="Unassembled WGS sequence"/>
</dbReference>
<keyword evidence="14" id="KW-1185">Reference proteome</keyword>
<evidence type="ECO:0000259" key="12">
    <source>
        <dbReference type="PROSITE" id="PS50109"/>
    </source>
</evidence>
<dbReference type="InterPro" id="IPR036890">
    <property type="entry name" value="HATPase_C_sf"/>
</dbReference>
<dbReference type="SUPFAM" id="SSF55874">
    <property type="entry name" value="ATPase domain of HSP90 chaperone/DNA topoisomerase II/histidine kinase"/>
    <property type="match status" value="1"/>
</dbReference>
<evidence type="ECO:0000256" key="3">
    <source>
        <dbReference type="ARBA" id="ARBA00012438"/>
    </source>
</evidence>
<dbReference type="SMART" id="SM00387">
    <property type="entry name" value="HATPase_c"/>
    <property type="match status" value="1"/>
</dbReference>
<reference evidence="13 14" key="1">
    <citation type="submission" date="2016-11" db="EMBL/GenBank/DDBJ databases">
        <authorList>
            <person name="Varghese N."/>
            <person name="Submissions S."/>
        </authorList>
    </citation>
    <scope>NUCLEOTIDE SEQUENCE [LARGE SCALE GENOMIC DNA]</scope>
    <source>
        <strain evidence="13 14">DSM 19027</strain>
    </source>
</reference>
<gene>
    <name evidence="13" type="ORF">SAMN05444373_103714</name>
</gene>
<keyword evidence="10 11" id="KW-0472">Membrane</keyword>
<dbReference type="InterPro" id="IPR003594">
    <property type="entry name" value="HATPase_dom"/>
</dbReference>
<feature type="domain" description="Histidine kinase" evidence="12">
    <location>
        <begin position="245"/>
        <end position="463"/>
    </location>
</feature>
<evidence type="ECO:0000256" key="1">
    <source>
        <dbReference type="ARBA" id="ARBA00000085"/>
    </source>
</evidence>
<comment type="catalytic activity">
    <reaction evidence="1">
        <text>ATP + protein L-histidine = ADP + protein N-phospho-L-histidine.</text>
        <dbReference type="EC" id="2.7.13.3"/>
    </reaction>
</comment>
<dbReference type="InterPro" id="IPR036097">
    <property type="entry name" value="HisK_dim/P_sf"/>
</dbReference>
<evidence type="ECO:0000256" key="2">
    <source>
        <dbReference type="ARBA" id="ARBA00004370"/>
    </source>
</evidence>
<protein>
    <recommendedName>
        <fullName evidence="3">histidine kinase</fullName>
        <ecNumber evidence="3">2.7.13.3</ecNumber>
    </recommendedName>
</protein>
<name>A0A1M6HZA4_9FIRM</name>
<feature type="transmembrane region" description="Helical" evidence="11">
    <location>
        <begin position="161"/>
        <end position="180"/>
    </location>
</feature>
<dbReference type="InterPro" id="IPR050428">
    <property type="entry name" value="TCS_sensor_his_kinase"/>
</dbReference>
<feature type="transmembrane region" description="Helical" evidence="11">
    <location>
        <begin position="19"/>
        <end position="38"/>
    </location>
</feature>
<sequence>MIDIESTVRILRRFTNATIIISISLLIINFVLLGIFVFKGTNTGQPPGSVVREVAESLHASNGIYSLAPAAEDILAKNHAWAMLIDSTGSVVWHYMAPAELPERYSLADVARFTRSYLMDYPVFVWEHSEGLVVVGYPRGSLAKYMQIYPTSWVSSLPLKLVSLIVINITLALLLSLFIGSRLIRSIRPLTQGIEDLAEDRAVYIEPKGILSNLAQSVNRASALLQQKNESLKKRDEARSNWIAVISHDIRTPLSMILGYASDLEENSAVPAEQRKQAGIIRQQAEKLRALVHDLNLVSMLEYEMQPVDKKPIRLSALARQIASDFLNQGLDERFQLEMEVLDEKALVSGDERLLTRAISNLIQNSICHNPDGCRIQLIISSDEGNNTCRFIVADDGKGVSPVQLSDLLELPYSNKRKHARKNGHGLGLPMVARIARAHQGCLHLYSDTGKGFKAEVVLPAIVSD</sequence>
<evidence type="ECO:0000313" key="13">
    <source>
        <dbReference type="EMBL" id="SHJ27579.1"/>
    </source>
</evidence>
<dbReference type="AlphaFoldDB" id="A0A1M6HZA4"/>
<dbReference type="PANTHER" id="PTHR45436">
    <property type="entry name" value="SENSOR HISTIDINE KINASE YKOH"/>
    <property type="match status" value="1"/>
</dbReference>
<dbReference type="SMART" id="SM00388">
    <property type="entry name" value="HisKA"/>
    <property type="match status" value="1"/>
</dbReference>
<dbReference type="InterPro" id="IPR004358">
    <property type="entry name" value="Sig_transdc_His_kin-like_C"/>
</dbReference>
<evidence type="ECO:0000313" key="14">
    <source>
        <dbReference type="Proteomes" id="UP000324781"/>
    </source>
</evidence>
<evidence type="ECO:0000256" key="7">
    <source>
        <dbReference type="ARBA" id="ARBA00022777"/>
    </source>
</evidence>
<dbReference type="InterPro" id="IPR003661">
    <property type="entry name" value="HisK_dim/P_dom"/>
</dbReference>
<dbReference type="CDD" id="cd00082">
    <property type="entry name" value="HisKA"/>
    <property type="match status" value="1"/>
</dbReference>
<keyword evidence="7 13" id="KW-0418">Kinase</keyword>
<dbReference type="EMBL" id="FQZP01000037">
    <property type="protein sequence ID" value="SHJ27579.1"/>
    <property type="molecule type" value="Genomic_DNA"/>
</dbReference>
<dbReference type="PRINTS" id="PR00344">
    <property type="entry name" value="BCTRLSENSOR"/>
</dbReference>